<feature type="region of interest" description="Disordered" evidence="1">
    <location>
        <begin position="511"/>
        <end position="547"/>
    </location>
</feature>
<proteinExistence type="predicted"/>
<feature type="region of interest" description="Disordered" evidence="1">
    <location>
        <begin position="1"/>
        <end position="167"/>
    </location>
</feature>
<feature type="compositionally biased region" description="Low complexity" evidence="1">
    <location>
        <begin position="355"/>
        <end position="378"/>
    </location>
</feature>
<name>A0ABR3J3M0_9AGAR</name>
<dbReference type="EMBL" id="JASNQZ010000012">
    <property type="protein sequence ID" value="KAL0950093.1"/>
    <property type="molecule type" value="Genomic_DNA"/>
</dbReference>
<comment type="caution">
    <text evidence="2">The sequence shown here is derived from an EMBL/GenBank/DDBJ whole genome shotgun (WGS) entry which is preliminary data.</text>
</comment>
<organism evidence="2 3">
    <name type="scientific">Hohenbuehelia grisea</name>
    <dbReference type="NCBI Taxonomy" id="104357"/>
    <lineage>
        <taxon>Eukaryota</taxon>
        <taxon>Fungi</taxon>
        <taxon>Dikarya</taxon>
        <taxon>Basidiomycota</taxon>
        <taxon>Agaricomycotina</taxon>
        <taxon>Agaricomycetes</taxon>
        <taxon>Agaricomycetidae</taxon>
        <taxon>Agaricales</taxon>
        <taxon>Pleurotineae</taxon>
        <taxon>Pleurotaceae</taxon>
        <taxon>Hohenbuehelia</taxon>
    </lineage>
</organism>
<feature type="compositionally biased region" description="Polar residues" evidence="1">
    <location>
        <begin position="1"/>
        <end position="12"/>
    </location>
</feature>
<protein>
    <submittedName>
        <fullName evidence="2">Uncharacterized protein</fullName>
    </submittedName>
</protein>
<accession>A0ABR3J3M0</accession>
<dbReference type="Proteomes" id="UP001556367">
    <property type="component" value="Unassembled WGS sequence"/>
</dbReference>
<gene>
    <name evidence="2" type="ORF">HGRIS_010094</name>
</gene>
<feature type="region of interest" description="Disordered" evidence="1">
    <location>
        <begin position="308"/>
        <end position="407"/>
    </location>
</feature>
<feature type="compositionally biased region" description="Polar residues" evidence="1">
    <location>
        <begin position="379"/>
        <end position="403"/>
    </location>
</feature>
<keyword evidence="3" id="KW-1185">Reference proteome</keyword>
<feature type="compositionally biased region" description="Pro residues" evidence="1">
    <location>
        <begin position="152"/>
        <end position="163"/>
    </location>
</feature>
<feature type="compositionally biased region" description="Basic and acidic residues" evidence="1">
    <location>
        <begin position="42"/>
        <end position="75"/>
    </location>
</feature>
<evidence type="ECO:0000313" key="3">
    <source>
        <dbReference type="Proteomes" id="UP001556367"/>
    </source>
</evidence>
<evidence type="ECO:0000313" key="2">
    <source>
        <dbReference type="EMBL" id="KAL0950093.1"/>
    </source>
</evidence>
<reference evidence="3" key="1">
    <citation type="submission" date="2024-06" db="EMBL/GenBank/DDBJ databases">
        <title>Multi-omics analyses provide insights into the biosynthesis of the anticancer antibiotic pleurotin in Hohenbuehelia grisea.</title>
        <authorList>
            <person name="Weaver J.A."/>
            <person name="Alberti F."/>
        </authorList>
    </citation>
    <scope>NUCLEOTIDE SEQUENCE [LARGE SCALE GENOMIC DNA]</scope>
    <source>
        <strain evidence="3">T-177</strain>
    </source>
</reference>
<evidence type="ECO:0000256" key="1">
    <source>
        <dbReference type="SAM" id="MobiDB-lite"/>
    </source>
</evidence>
<sequence length="851" mass="93169">MSSQYHNVEQDQSPPPPGDDLPTYDDLAAQNGPNSRFGRWRGWIEKRAAERYADSSPGERARRRERGWDFDDRNAQDSPVDAQLASATESLHIYQDSPIPYDSLTPRNAHFAQPPQGPATPALSLRTDLRVPPPPPLPPRQNDASTGVERPGPGPESPLPPLPFVSQKLPPSHLRLNHFGSRFLPHSTAPIRCLLPLPSNRLLLIGHDEGLSVLEMFPHEWTQSGNVTVRGPEEAQARLIWRGESVFQMTVLEMDNSSDSTPQGVVLALVGPEAGSPSGKEQEGMRTLRMYNLASLTSLAKWAVSQKGARPLDLHRPSNWNVQQTPTKRHRPSSSIARSIKSFIDNPHGHSQNASEPSSSSYHRLLSPSPSASAVISSGRTSPVNPSAAPQNGHSTRLQPQRADSTDGWDVVEDLPLRWATDFVPLASQGSRLVGTSVISYALWSEDKLDKRTGRNAGGRLLAVATKSNIFLYETPRGERAFHFVKEFYTPLQPRGITFFHQTVQDVPRHFDLGTPSRYDNPARSDSTGTASGRDRRASSQLPNGGQSTLTYDNQLSLFVIFDKKAGWIRLADAAVGEMELYDDGTMSSSSVRSRDSLLSSPSIRRPWSNNEGIFSSSAKWILPTRCELPLPTAQPGHWPTQSVYLFTRGRQTQILPCPLPVGSAAGAPPLRTLTWRGPPSNVTPRVSNPAALGFDDIQPCLQLVAMGEYGLEVQEISLSFLTAGKGKGKGKASAPQQDVVWAEDDTTGETGFLCTGGHWDHPRFFDAFSGLSYGIGPGYQQPGAAALARSYSASSAMTGVSFESLASEDVAQRMKQDEGIYGWCKKGLEDYRVFWVGGSLMEDFEEDPDC</sequence>